<dbReference type="PANTHER" id="PTHR10502">
    <property type="entry name" value="ANNEXIN"/>
    <property type="match status" value="1"/>
</dbReference>
<dbReference type="InterPro" id="IPR037104">
    <property type="entry name" value="Annexin_sf"/>
</dbReference>
<name>A0A813LSN6_POLGL</name>
<dbReference type="GO" id="GO:0001786">
    <property type="term" value="F:phosphatidylserine binding"/>
    <property type="evidence" value="ECO:0007669"/>
    <property type="project" value="TreeGrafter"/>
</dbReference>
<dbReference type="SMART" id="SM00335">
    <property type="entry name" value="ANX"/>
    <property type="match status" value="1"/>
</dbReference>
<proteinExistence type="predicted"/>
<dbReference type="InterPro" id="IPR001464">
    <property type="entry name" value="Annexin"/>
</dbReference>
<dbReference type="EMBL" id="CAJNNW010036679">
    <property type="protein sequence ID" value="CAE8736597.1"/>
    <property type="molecule type" value="Genomic_DNA"/>
</dbReference>
<accession>A0A813LSN6</accession>
<evidence type="ECO:0000256" key="3">
    <source>
        <dbReference type="SAM" id="MobiDB-lite"/>
    </source>
</evidence>
<dbReference type="PROSITE" id="PS51897">
    <property type="entry name" value="ANNEXIN_2"/>
    <property type="match status" value="1"/>
</dbReference>
<evidence type="ECO:0000256" key="2">
    <source>
        <dbReference type="ARBA" id="ARBA00023216"/>
    </source>
</evidence>
<dbReference type="SUPFAM" id="SSF47874">
    <property type="entry name" value="Annexin"/>
    <property type="match status" value="1"/>
</dbReference>
<dbReference type="GO" id="GO:0009409">
    <property type="term" value="P:response to cold"/>
    <property type="evidence" value="ECO:0007669"/>
    <property type="project" value="TreeGrafter"/>
</dbReference>
<evidence type="ECO:0000313" key="4">
    <source>
        <dbReference type="EMBL" id="CAE8736597.1"/>
    </source>
</evidence>
<dbReference type="Proteomes" id="UP000626109">
    <property type="component" value="Unassembled WGS sequence"/>
</dbReference>
<evidence type="ECO:0008006" key="6">
    <source>
        <dbReference type="Google" id="ProtNLM"/>
    </source>
</evidence>
<comment type="caution">
    <text evidence="4">The sequence shown here is derived from an EMBL/GenBank/DDBJ whole genome shotgun (WGS) entry which is preliminary data.</text>
</comment>
<dbReference type="GO" id="GO:0005886">
    <property type="term" value="C:plasma membrane"/>
    <property type="evidence" value="ECO:0007669"/>
    <property type="project" value="TreeGrafter"/>
</dbReference>
<dbReference type="GO" id="GO:0009408">
    <property type="term" value="P:response to heat"/>
    <property type="evidence" value="ECO:0007669"/>
    <property type="project" value="TreeGrafter"/>
</dbReference>
<dbReference type="GO" id="GO:0005737">
    <property type="term" value="C:cytoplasm"/>
    <property type="evidence" value="ECO:0007669"/>
    <property type="project" value="TreeGrafter"/>
</dbReference>
<keyword evidence="1" id="KW-0677">Repeat</keyword>
<dbReference type="PANTHER" id="PTHR10502:SF99">
    <property type="entry name" value="ANNEXIN D3"/>
    <property type="match status" value="1"/>
</dbReference>
<dbReference type="GO" id="GO:0009414">
    <property type="term" value="P:response to water deprivation"/>
    <property type="evidence" value="ECO:0007669"/>
    <property type="project" value="TreeGrafter"/>
</dbReference>
<keyword evidence="2" id="KW-0041">Annexin</keyword>
<dbReference type="GO" id="GO:0005544">
    <property type="term" value="F:calcium-dependent phospholipid binding"/>
    <property type="evidence" value="ECO:0007669"/>
    <property type="project" value="InterPro"/>
</dbReference>
<dbReference type="AlphaFoldDB" id="A0A813LSN6"/>
<reference evidence="4" key="1">
    <citation type="submission" date="2021-02" db="EMBL/GenBank/DDBJ databases">
        <authorList>
            <person name="Dougan E. K."/>
            <person name="Rhodes N."/>
            <person name="Thang M."/>
            <person name="Chan C."/>
        </authorList>
    </citation>
    <scope>NUCLEOTIDE SEQUENCE</scope>
</reference>
<evidence type="ECO:0000313" key="5">
    <source>
        <dbReference type="Proteomes" id="UP000626109"/>
    </source>
</evidence>
<dbReference type="Pfam" id="PF00191">
    <property type="entry name" value="Annexin"/>
    <property type="match status" value="1"/>
</dbReference>
<dbReference type="PRINTS" id="PR00196">
    <property type="entry name" value="ANNEXIN"/>
</dbReference>
<protein>
    <recommendedName>
        <fullName evidence="6">Annexin</fullName>
    </recommendedName>
</protein>
<gene>
    <name evidence="4" type="ORF">PGLA2088_LOCUS48386</name>
</gene>
<evidence type="ECO:0000256" key="1">
    <source>
        <dbReference type="ARBA" id="ARBA00022737"/>
    </source>
</evidence>
<feature type="compositionally biased region" description="Acidic residues" evidence="3">
    <location>
        <begin position="92"/>
        <end position="109"/>
    </location>
</feature>
<dbReference type="InterPro" id="IPR018502">
    <property type="entry name" value="Annexin_repeat"/>
</dbReference>
<organism evidence="4 5">
    <name type="scientific">Polarella glacialis</name>
    <name type="common">Dinoflagellate</name>
    <dbReference type="NCBI Taxonomy" id="89957"/>
    <lineage>
        <taxon>Eukaryota</taxon>
        <taxon>Sar</taxon>
        <taxon>Alveolata</taxon>
        <taxon>Dinophyceae</taxon>
        <taxon>Suessiales</taxon>
        <taxon>Suessiaceae</taxon>
        <taxon>Polarella</taxon>
    </lineage>
</organism>
<feature type="region of interest" description="Disordered" evidence="3">
    <location>
        <begin position="85"/>
        <end position="109"/>
    </location>
</feature>
<dbReference type="GO" id="GO:0005509">
    <property type="term" value="F:calcium ion binding"/>
    <property type="evidence" value="ECO:0007669"/>
    <property type="project" value="InterPro"/>
</dbReference>
<dbReference type="Gene3D" id="1.10.220.10">
    <property type="entry name" value="Annexin"/>
    <property type="match status" value="1"/>
</dbReference>
<sequence length="127" mass="14239">MHLRLARCHDKPTYYATALEGAFQGWGTDERAISRILGRSSKPEVRRIATRFKQLFGRSLRDAIEAEVSGNFKKALLTMLFEEAPGEKLEGEEQSEEEEKLQGEEQDEEEALVTAFGSLKSFRSGGG</sequence>
<dbReference type="GO" id="GO:0009651">
    <property type="term" value="P:response to salt stress"/>
    <property type="evidence" value="ECO:0007669"/>
    <property type="project" value="TreeGrafter"/>
</dbReference>